<organism evidence="1">
    <name type="scientific">Candidatus Methanophagaceae archaeon ANME-1 ERB6</name>
    <dbReference type="NCBI Taxonomy" id="2759912"/>
    <lineage>
        <taxon>Archaea</taxon>
        <taxon>Methanobacteriati</taxon>
        <taxon>Methanobacteriota</taxon>
        <taxon>Stenosarchaea group</taxon>
        <taxon>Methanomicrobia</taxon>
        <taxon>Candidatus Methanophagales</taxon>
        <taxon>Candidatus Methanophagaceae</taxon>
    </lineage>
</organism>
<proteinExistence type="predicted"/>
<dbReference type="AlphaFoldDB" id="A0A7G9YTP6"/>
<protein>
    <submittedName>
        <fullName evidence="1">Uncharacterized protein</fullName>
    </submittedName>
</protein>
<accession>A0A7G9YTP6</accession>
<dbReference type="EMBL" id="MT631468">
    <property type="protein sequence ID" value="QNO51380.1"/>
    <property type="molecule type" value="Genomic_DNA"/>
</dbReference>
<gene>
    <name evidence="1" type="ORF">KMJFBAND_00017</name>
</gene>
<name>A0A7G9YTP6_9EURY</name>
<sequence>MKVIAITSGVAKSPEDEIERVAEVVKALKRYNVNVPIGVAVYPTRNSTKLLKEAGAVEHKYNVETMD</sequence>
<reference evidence="1" key="1">
    <citation type="submission" date="2020-06" db="EMBL/GenBank/DDBJ databases">
        <title>Unique genomic features of the anaerobic methanotrophic archaea.</title>
        <authorList>
            <person name="Chadwick G.L."/>
            <person name="Skennerton C.T."/>
            <person name="Laso-Perez R."/>
            <person name="Leu A.O."/>
            <person name="Speth D.R."/>
            <person name="Yu H."/>
            <person name="Morgan-Lang C."/>
            <person name="Hatzenpichler R."/>
            <person name="Goudeau D."/>
            <person name="Malmstrom R."/>
            <person name="Brazelton W.J."/>
            <person name="Woyke T."/>
            <person name="Hallam S.J."/>
            <person name="Tyson G.W."/>
            <person name="Wegener G."/>
            <person name="Boetius A."/>
            <person name="Orphan V."/>
        </authorList>
    </citation>
    <scope>NUCLEOTIDE SEQUENCE</scope>
</reference>
<evidence type="ECO:0000313" key="1">
    <source>
        <dbReference type="EMBL" id="QNO51380.1"/>
    </source>
</evidence>